<comment type="caution">
    <text evidence="8">The sequence shown here is derived from an EMBL/GenBank/DDBJ whole genome shotgun (WGS) entry which is preliminary data.</text>
</comment>
<dbReference type="InterPro" id="IPR016054">
    <property type="entry name" value="LY6_UPA_recep-like"/>
</dbReference>
<dbReference type="AlphaFoldDB" id="A0A8T1S708"/>
<keyword evidence="4" id="KW-1015">Disulfide bond</keyword>
<sequence length="224" mass="22575">MKASLGVCILAALLATGACLQCEVCTGEGTSCTGSNQTCAAGQDSCGIFLTEVILVGMKIRSILKACVTSSQCQAGPISVNFGNVVTSRTIIACCVGDTCKTVNVTMPPADTKPNGRHCLGCFALTTSQCREDAITCMGAETQCIDAVGAVMMGEIPIPTTMKGCGSESMCNHLNVTSSAFTGIGLNLTTEKCTPAPGAAGVTPGATGLLLPALAGLLLLNLLS</sequence>
<keyword evidence="9" id="KW-1185">Reference proteome</keyword>
<dbReference type="GO" id="GO:0005576">
    <property type="term" value="C:extracellular region"/>
    <property type="evidence" value="ECO:0007669"/>
    <property type="project" value="UniProtKB-SubCell"/>
</dbReference>
<comment type="similarity">
    <text evidence="2">Belongs to the CNF-like-inhibitor family.</text>
</comment>
<feature type="chain" id="PRO_5035821589" evidence="5">
    <location>
        <begin position="20"/>
        <end position="224"/>
    </location>
</feature>
<dbReference type="CDD" id="cd23588">
    <property type="entry name" value="TFP_LU_ECD_PLIG"/>
    <property type="match status" value="1"/>
</dbReference>
<dbReference type="Pfam" id="PF02988">
    <property type="entry name" value="PLA2_inh"/>
    <property type="match status" value="1"/>
</dbReference>
<evidence type="ECO:0000256" key="2">
    <source>
        <dbReference type="ARBA" id="ARBA00006570"/>
    </source>
</evidence>
<dbReference type="Pfam" id="PF00021">
    <property type="entry name" value="UPAR_LY6"/>
    <property type="match status" value="1"/>
</dbReference>
<comment type="subcellular location">
    <subcellularLocation>
        <location evidence="1">Secreted</location>
    </subcellularLocation>
</comment>
<evidence type="ECO:0000256" key="5">
    <source>
        <dbReference type="SAM" id="SignalP"/>
    </source>
</evidence>
<dbReference type="CDD" id="cd23572">
    <property type="entry name" value="TFP_LU_ECD_PINLYP_rpt2"/>
    <property type="match status" value="1"/>
</dbReference>
<evidence type="ECO:0000256" key="3">
    <source>
        <dbReference type="ARBA" id="ARBA00022525"/>
    </source>
</evidence>
<dbReference type="OrthoDB" id="9907178at2759"/>
<dbReference type="Gene3D" id="2.10.60.10">
    <property type="entry name" value="CD59"/>
    <property type="match status" value="2"/>
</dbReference>
<feature type="signal peptide" evidence="5">
    <location>
        <begin position="1"/>
        <end position="19"/>
    </location>
</feature>
<dbReference type="InterPro" id="IPR050918">
    <property type="entry name" value="CNF-like_PLA2_Inhibitor"/>
</dbReference>
<evidence type="ECO:0000259" key="7">
    <source>
        <dbReference type="Pfam" id="PF02988"/>
    </source>
</evidence>
<feature type="domain" description="UPAR/Ly6" evidence="6">
    <location>
        <begin position="115"/>
        <end position="180"/>
    </location>
</feature>
<dbReference type="GO" id="GO:0030154">
    <property type="term" value="P:cell differentiation"/>
    <property type="evidence" value="ECO:0007669"/>
    <property type="project" value="UniProtKB-ARBA"/>
</dbReference>
<feature type="domain" description="Phospholipase A2 inhibitor N-terminal" evidence="7">
    <location>
        <begin position="21"/>
        <end position="102"/>
    </location>
</feature>
<accession>A0A8T1S708</accession>
<dbReference type="PANTHER" id="PTHR20914">
    <property type="entry name" value="LY6/PLAUR DOMAIN-CONTAINING PROTEIN 8"/>
    <property type="match status" value="1"/>
</dbReference>
<evidence type="ECO:0000259" key="6">
    <source>
        <dbReference type="Pfam" id="PF00021"/>
    </source>
</evidence>
<dbReference type="InterPro" id="IPR045860">
    <property type="entry name" value="Snake_toxin-like_sf"/>
</dbReference>
<dbReference type="GO" id="GO:0004859">
    <property type="term" value="F:phospholipase inhibitor activity"/>
    <property type="evidence" value="ECO:0007669"/>
    <property type="project" value="InterPro"/>
</dbReference>
<dbReference type="SUPFAM" id="SSF57302">
    <property type="entry name" value="Snake toxin-like"/>
    <property type="match status" value="2"/>
</dbReference>
<keyword evidence="3" id="KW-0964">Secreted</keyword>
<keyword evidence="5" id="KW-0732">Signal</keyword>
<dbReference type="PANTHER" id="PTHR20914:SF30">
    <property type="entry name" value="LY6_PLAUR DOMAIN CONTAINING 9"/>
    <property type="match status" value="1"/>
</dbReference>
<evidence type="ECO:0000256" key="1">
    <source>
        <dbReference type="ARBA" id="ARBA00004613"/>
    </source>
</evidence>
<proteinExistence type="inferred from homology"/>
<evidence type="ECO:0000313" key="9">
    <source>
        <dbReference type="Proteomes" id="UP000765507"/>
    </source>
</evidence>
<dbReference type="PROSITE" id="PS51257">
    <property type="entry name" value="PROKAR_LIPOPROTEIN"/>
    <property type="match status" value="1"/>
</dbReference>
<reference evidence="8 9" key="1">
    <citation type="journal article" date="2020" name="G3 (Bethesda)">
        <title>Draft Genome of the Common Snapping Turtle, Chelydra serpentina, a Model for Phenotypic Plasticity in Reptiles.</title>
        <authorList>
            <person name="Das D."/>
            <person name="Singh S.K."/>
            <person name="Bierstedt J."/>
            <person name="Erickson A."/>
            <person name="Galli G.L.J."/>
            <person name="Crossley D.A. 2nd"/>
            <person name="Rhen T."/>
        </authorList>
    </citation>
    <scope>NUCLEOTIDE SEQUENCE [LARGE SCALE GENOMIC DNA]</scope>
    <source>
        <strain evidence="8">KW</strain>
    </source>
</reference>
<gene>
    <name evidence="8" type="ORF">G0U57_017225</name>
</gene>
<dbReference type="EMBL" id="JAHGAV010000589">
    <property type="protein sequence ID" value="KAG6924487.1"/>
    <property type="molecule type" value="Genomic_DNA"/>
</dbReference>
<protein>
    <submittedName>
        <fullName evidence="8">Phospholipase A2 inhibitor subunit gamma B-like</fullName>
    </submittedName>
</protein>
<name>A0A8T1S708_CHESE</name>
<dbReference type="InterPro" id="IPR004126">
    <property type="entry name" value="PLipase_A2_inh_N"/>
</dbReference>
<organism evidence="8 9">
    <name type="scientific">Chelydra serpentina</name>
    <name type="common">Snapping turtle</name>
    <name type="synonym">Testudo serpentina</name>
    <dbReference type="NCBI Taxonomy" id="8475"/>
    <lineage>
        <taxon>Eukaryota</taxon>
        <taxon>Metazoa</taxon>
        <taxon>Chordata</taxon>
        <taxon>Craniata</taxon>
        <taxon>Vertebrata</taxon>
        <taxon>Euteleostomi</taxon>
        <taxon>Archelosauria</taxon>
        <taxon>Testudinata</taxon>
        <taxon>Testudines</taxon>
        <taxon>Cryptodira</taxon>
        <taxon>Durocryptodira</taxon>
        <taxon>Americhelydia</taxon>
        <taxon>Chelydroidea</taxon>
        <taxon>Chelydridae</taxon>
        <taxon>Chelydra</taxon>
    </lineage>
</organism>
<evidence type="ECO:0000313" key="8">
    <source>
        <dbReference type="EMBL" id="KAG6924487.1"/>
    </source>
</evidence>
<dbReference type="Proteomes" id="UP000765507">
    <property type="component" value="Unassembled WGS sequence"/>
</dbReference>
<evidence type="ECO:0000256" key="4">
    <source>
        <dbReference type="ARBA" id="ARBA00023157"/>
    </source>
</evidence>